<dbReference type="OrthoDB" id="10263291at2759"/>
<dbReference type="PANTHER" id="PTHR11645">
    <property type="entry name" value="PYRROLINE-5-CARBOXYLATE REDUCTASE"/>
    <property type="match status" value="1"/>
</dbReference>
<feature type="domain" description="Pyrroline-5-carboxylate reductase catalytic N-terminal" evidence="4">
    <location>
        <begin position="24"/>
        <end position="133"/>
    </location>
</feature>
<evidence type="ECO:0000259" key="5">
    <source>
        <dbReference type="Pfam" id="PF14748"/>
    </source>
</evidence>
<accession>G2XX46</accession>
<dbReference type="HOGENOM" id="CLU_042344_1_0_1"/>
<dbReference type="EMBL" id="FQ790275">
    <property type="protein sequence ID" value="CCD45124.1"/>
    <property type="molecule type" value="Genomic_DNA"/>
</dbReference>
<feature type="domain" description="Pyrroline-5-carboxylate reductase dimerisation" evidence="5">
    <location>
        <begin position="211"/>
        <end position="336"/>
    </location>
</feature>
<dbReference type="Pfam" id="PF14748">
    <property type="entry name" value="P5CR_dimer"/>
    <property type="match status" value="1"/>
</dbReference>
<comment type="similarity">
    <text evidence="1">Belongs to the pyrroline-5-carboxylate reductase family.</text>
</comment>
<dbReference type="Gene3D" id="1.10.3730.10">
    <property type="entry name" value="ProC C-terminal domain-like"/>
    <property type="match status" value="1"/>
</dbReference>
<name>G2XX46_BOTF4</name>
<dbReference type="InterPro" id="IPR036291">
    <property type="entry name" value="NAD(P)-bd_dom_sf"/>
</dbReference>
<gene>
    <name evidence="6" type="ORF">BofuT4_P008410.1</name>
</gene>
<dbReference type="InterPro" id="IPR029036">
    <property type="entry name" value="P5CR_dimer"/>
</dbReference>
<dbReference type="InterPro" id="IPR028939">
    <property type="entry name" value="P5C_Rdtase_cat_N"/>
</dbReference>
<evidence type="ECO:0000256" key="3">
    <source>
        <dbReference type="SAM" id="Phobius"/>
    </source>
</evidence>
<evidence type="ECO:0000313" key="6">
    <source>
        <dbReference type="EMBL" id="CCD45124.1"/>
    </source>
</evidence>
<keyword evidence="3" id="KW-0472">Membrane</keyword>
<dbReference type="GO" id="GO:0004735">
    <property type="term" value="F:pyrroline-5-carboxylate reductase activity"/>
    <property type="evidence" value="ECO:0007669"/>
    <property type="project" value="InterPro"/>
</dbReference>
<dbReference type="HAMAP" id="MF_01925">
    <property type="entry name" value="P5C_reductase"/>
    <property type="match status" value="1"/>
</dbReference>
<reference evidence="7" key="1">
    <citation type="journal article" date="2011" name="PLoS Genet.">
        <title>Genomic analysis of the necrotrophic fungal pathogens Sclerotinia sclerotiorum and Botrytis cinerea.</title>
        <authorList>
            <person name="Amselem J."/>
            <person name="Cuomo C.A."/>
            <person name="van Kan J.A."/>
            <person name="Viaud M."/>
            <person name="Benito E.P."/>
            <person name="Couloux A."/>
            <person name="Coutinho P.M."/>
            <person name="de Vries R.P."/>
            <person name="Dyer P.S."/>
            <person name="Fillinger S."/>
            <person name="Fournier E."/>
            <person name="Gout L."/>
            <person name="Hahn M."/>
            <person name="Kohn L."/>
            <person name="Lapalu N."/>
            <person name="Plummer K.M."/>
            <person name="Pradier J.M."/>
            <person name="Quevillon E."/>
            <person name="Sharon A."/>
            <person name="Simon A."/>
            <person name="ten Have A."/>
            <person name="Tudzynski B."/>
            <person name="Tudzynski P."/>
            <person name="Wincker P."/>
            <person name="Andrew M."/>
            <person name="Anthouard V."/>
            <person name="Beever R.E."/>
            <person name="Beffa R."/>
            <person name="Benoit I."/>
            <person name="Bouzid O."/>
            <person name="Brault B."/>
            <person name="Chen Z."/>
            <person name="Choquer M."/>
            <person name="Collemare J."/>
            <person name="Cotton P."/>
            <person name="Danchin E.G."/>
            <person name="Da Silva C."/>
            <person name="Gautier A."/>
            <person name="Giraud C."/>
            <person name="Giraud T."/>
            <person name="Gonzalez C."/>
            <person name="Grossetete S."/>
            <person name="Guldener U."/>
            <person name="Henrissat B."/>
            <person name="Howlett B.J."/>
            <person name="Kodira C."/>
            <person name="Kretschmer M."/>
            <person name="Lappartient A."/>
            <person name="Leroch M."/>
            <person name="Levis C."/>
            <person name="Mauceli E."/>
            <person name="Neuveglise C."/>
            <person name="Oeser B."/>
            <person name="Pearson M."/>
            <person name="Poulain J."/>
            <person name="Poussereau N."/>
            <person name="Quesneville H."/>
            <person name="Rascle C."/>
            <person name="Schumacher J."/>
            <person name="Segurens B."/>
            <person name="Sexton A."/>
            <person name="Silva E."/>
            <person name="Sirven C."/>
            <person name="Soanes D.M."/>
            <person name="Talbot N.J."/>
            <person name="Templeton M."/>
            <person name="Yandava C."/>
            <person name="Yarden O."/>
            <person name="Zeng Q."/>
            <person name="Rollins J.A."/>
            <person name="Lebrun M.H."/>
            <person name="Dickman M."/>
        </authorList>
    </citation>
    <scope>NUCLEOTIDE SEQUENCE [LARGE SCALE GENOMIC DNA]</scope>
    <source>
        <strain evidence="7">T4</strain>
    </source>
</reference>
<protein>
    <recommendedName>
        <fullName evidence="8">Pyrroline-5-carboxylate reductase</fullName>
    </recommendedName>
</protein>
<organism evidence="6 7">
    <name type="scientific">Botryotinia fuckeliana (strain T4)</name>
    <name type="common">Noble rot fungus</name>
    <name type="synonym">Botrytis cinerea</name>
    <dbReference type="NCBI Taxonomy" id="999810"/>
    <lineage>
        <taxon>Eukaryota</taxon>
        <taxon>Fungi</taxon>
        <taxon>Dikarya</taxon>
        <taxon>Ascomycota</taxon>
        <taxon>Pezizomycotina</taxon>
        <taxon>Leotiomycetes</taxon>
        <taxon>Helotiales</taxon>
        <taxon>Sclerotiniaceae</taxon>
        <taxon>Botrytis</taxon>
    </lineage>
</organism>
<dbReference type="Proteomes" id="UP000008177">
    <property type="component" value="Unplaced contigs"/>
</dbReference>
<keyword evidence="3" id="KW-0812">Transmembrane</keyword>
<dbReference type="Gene3D" id="3.40.50.720">
    <property type="entry name" value="NAD(P)-binding Rossmann-like Domain"/>
    <property type="match status" value="1"/>
</dbReference>
<dbReference type="PANTHER" id="PTHR11645:SF65">
    <property type="entry name" value="HYPOTHETICAL PYRROLINE-5-CARBOXYLATE REDUCTASE (EUROFUNG)"/>
    <property type="match status" value="1"/>
</dbReference>
<sequence length="359" mass="38112">MSSSPTSPDRTMSNKDKENGGLTLAIIGCGTMGTSILTGILNAKSKGAATDSNINTFIATVNTMASVVRLRKQFHSSESRVHILVGNDGVLQAMQKADIVLLACKPYTIEAVLSLQGVKEALGGKLVISVAVGTPVEKMTAALGISESFIGKGKGKEIAIVRAMPSLAASFGESNTVVEISPSTALSQQNKSIVRYIFRCIGSIVEVGPGQYDAASVMAATSMAFLTVALDGILDGGVKEGIKRSEGRDILVRSLKGLVGLLEGKGEESSGDDGKRDGKANNRTKEKSKGMTGDEIREQFSSPRGTTIEGLVGLEEDRVRYAYCRSVMRATKRSLEIATKTRLPRIMKKPAIEQLKLKQ</sequence>
<evidence type="ECO:0000259" key="4">
    <source>
        <dbReference type="Pfam" id="PF03807"/>
    </source>
</evidence>
<feature type="transmembrane region" description="Helical" evidence="3">
    <location>
        <begin position="21"/>
        <end position="41"/>
    </location>
</feature>
<dbReference type="InterPro" id="IPR000304">
    <property type="entry name" value="Pyrroline-COOH_reductase"/>
</dbReference>
<dbReference type="eggNOG" id="KOG3124">
    <property type="taxonomic scope" value="Eukaryota"/>
</dbReference>
<dbReference type="FunCoup" id="G2XX46">
    <property type="interactions" value="425"/>
</dbReference>
<keyword evidence="3" id="KW-1133">Transmembrane helix</keyword>
<dbReference type="SUPFAM" id="SSF51735">
    <property type="entry name" value="NAD(P)-binding Rossmann-fold domains"/>
    <property type="match status" value="1"/>
</dbReference>
<dbReference type="STRING" id="999810.G2XX46"/>
<dbReference type="Pfam" id="PF03807">
    <property type="entry name" value="F420_oxidored"/>
    <property type="match status" value="1"/>
</dbReference>
<evidence type="ECO:0000256" key="1">
    <source>
        <dbReference type="ARBA" id="ARBA00005525"/>
    </source>
</evidence>
<dbReference type="InterPro" id="IPR008927">
    <property type="entry name" value="6-PGluconate_DH-like_C_sf"/>
</dbReference>
<dbReference type="AlphaFoldDB" id="G2XX46"/>
<dbReference type="SUPFAM" id="SSF48179">
    <property type="entry name" value="6-phosphogluconate dehydrogenase C-terminal domain-like"/>
    <property type="match status" value="1"/>
</dbReference>
<evidence type="ECO:0008006" key="8">
    <source>
        <dbReference type="Google" id="ProtNLM"/>
    </source>
</evidence>
<dbReference type="GO" id="GO:0055129">
    <property type="term" value="P:L-proline biosynthetic process"/>
    <property type="evidence" value="ECO:0007669"/>
    <property type="project" value="TreeGrafter"/>
</dbReference>
<proteinExistence type="inferred from homology"/>
<feature type="region of interest" description="Disordered" evidence="2">
    <location>
        <begin position="265"/>
        <end position="295"/>
    </location>
</feature>
<evidence type="ECO:0000313" key="7">
    <source>
        <dbReference type="Proteomes" id="UP000008177"/>
    </source>
</evidence>
<evidence type="ECO:0000256" key="2">
    <source>
        <dbReference type="SAM" id="MobiDB-lite"/>
    </source>
</evidence>
<dbReference type="InParanoid" id="G2XX46"/>